<organism evidence="2 3">
    <name type="scientific">Polaribacter reichenbachii</name>
    <dbReference type="NCBI Taxonomy" id="996801"/>
    <lineage>
        <taxon>Bacteria</taxon>
        <taxon>Pseudomonadati</taxon>
        <taxon>Bacteroidota</taxon>
        <taxon>Flavobacteriia</taxon>
        <taxon>Flavobacteriales</taxon>
        <taxon>Flavobacteriaceae</taxon>
    </lineage>
</organism>
<dbReference type="RefSeq" id="WP_068363255.1">
    <property type="nucleotide sequence ID" value="NZ_CP019337.1"/>
</dbReference>
<dbReference type="EMBL" id="LSFL01000035">
    <property type="protein sequence ID" value="OBY63910.1"/>
    <property type="molecule type" value="Genomic_DNA"/>
</dbReference>
<gene>
    <name evidence="2" type="ORF">LPB301_14080</name>
</gene>
<sequence length="485" mass="53470">MKKINLYIMLVFTIVFASCEDLSTDVAVDYTENPTSEELATYVAANTFFQNWYNTVNSYNGPGLALVGMADAGTCSWGNQGMRDTSSEPRVAWNNETTYGNAIATTTYFNSLYNNINDINALMAKTIADGDFPDDPSPRRTESITRFSQAATMGAVALVFDQVWLKDETGPLNEGESVTPQEALTYCLEKIDLAIAIAESNSFEITSTFINGQTLTSAQWAQFLNTFAARLMVNMPRNATQRAAVDWAKVLSYTNKGLTYDLNVASDGWNTWYTEWVYYQIYPGWGRTDMRVINMLDPNTPDYFTEASGVYPESSSDDSRLASDFEYLTSQDFIASRGVYHYSTYRHSRFDAQAHGSTWTGATPEMLKAENDLYKAEAQLRTGDLAGAAATINAGSRSLRGNLPAIGATATEIEDAIHYERIIELMNSGMGLAFFEMRGKDLLQAGTPLHFPVPGEVLQSGGFEIYTFGGTTGVAGEDYSTGGWR</sequence>
<dbReference type="PROSITE" id="PS51257">
    <property type="entry name" value="PROKAR_LIPOPROTEIN"/>
    <property type="match status" value="1"/>
</dbReference>
<dbReference type="SUPFAM" id="SSF48452">
    <property type="entry name" value="TPR-like"/>
    <property type="match status" value="1"/>
</dbReference>
<dbReference type="Proteomes" id="UP000092612">
    <property type="component" value="Unassembled WGS sequence"/>
</dbReference>
<keyword evidence="1" id="KW-0732">Signal</keyword>
<evidence type="ECO:0000256" key="1">
    <source>
        <dbReference type="SAM" id="SignalP"/>
    </source>
</evidence>
<comment type="caution">
    <text evidence="2">The sequence shown here is derived from an EMBL/GenBank/DDBJ whole genome shotgun (WGS) entry which is preliminary data.</text>
</comment>
<dbReference type="STRING" id="996801.BW723_01620"/>
<dbReference type="OrthoDB" id="725871at2"/>
<accession>A0A1B8TWE6</accession>
<protein>
    <recommendedName>
        <fullName evidence="4">RagB/SusD family nutrient uptake outer membrane protein</fullName>
    </recommendedName>
</protein>
<dbReference type="AlphaFoldDB" id="A0A1B8TWE6"/>
<feature type="signal peptide" evidence="1">
    <location>
        <begin position="1"/>
        <end position="17"/>
    </location>
</feature>
<reference evidence="3" key="1">
    <citation type="submission" date="2016-02" db="EMBL/GenBank/DDBJ databases">
        <title>Paenibacillus sp. LPB0068, isolated from Crassostrea gigas.</title>
        <authorList>
            <person name="Shin S.-K."/>
            <person name="Yi H."/>
        </authorList>
    </citation>
    <scope>NUCLEOTIDE SEQUENCE [LARGE SCALE GENOMIC DNA]</scope>
    <source>
        <strain evidence="3">KCTC 23969</strain>
    </source>
</reference>
<feature type="chain" id="PRO_5008615686" description="RagB/SusD family nutrient uptake outer membrane protein" evidence="1">
    <location>
        <begin position="18"/>
        <end position="485"/>
    </location>
</feature>
<keyword evidence="3" id="KW-1185">Reference proteome</keyword>
<dbReference type="InterPro" id="IPR011990">
    <property type="entry name" value="TPR-like_helical_dom_sf"/>
</dbReference>
<proteinExistence type="predicted"/>
<name>A0A1B8TWE6_9FLAO</name>
<evidence type="ECO:0000313" key="2">
    <source>
        <dbReference type="EMBL" id="OBY63910.1"/>
    </source>
</evidence>
<dbReference type="Gene3D" id="1.25.40.390">
    <property type="match status" value="1"/>
</dbReference>
<evidence type="ECO:0000313" key="3">
    <source>
        <dbReference type="Proteomes" id="UP000092612"/>
    </source>
</evidence>
<evidence type="ECO:0008006" key="4">
    <source>
        <dbReference type="Google" id="ProtNLM"/>
    </source>
</evidence>
<dbReference type="KEGG" id="prn:BW723_01620"/>